<evidence type="ECO:0000313" key="2">
    <source>
        <dbReference type="Proteomes" id="UP000447545"/>
    </source>
</evidence>
<name>A0A7K1GGE4_9FLAO</name>
<sequence length="85" mass="9934">MNDINNYGILFNTNKEWQRLRLQRTNLFTALDTPAKFKSYFEEEVDSINAAMGRLSMLIERAESTPQKERILESSAFQKDFANLL</sequence>
<reference evidence="1 2" key="1">
    <citation type="submission" date="2019-11" db="EMBL/GenBank/DDBJ databases">
        <title>Winogradskyella ouciana sp. nov., isolated from the hadal seawater of the Mariana Trench.</title>
        <authorList>
            <person name="Liu R."/>
        </authorList>
    </citation>
    <scope>NUCLEOTIDE SEQUENCE [LARGE SCALE GENOMIC DNA]</scope>
    <source>
        <strain evidence="1 2">ZXX205</strain>
    </source>
</reference>
<comment type="caution">
    <text evidence="1">The sequence shown here is derived from an EMBL/GenBank/DDBJ whole genome shotgun (WGS) entry which is preliminary data.</text>
</comment>
<protein>
    <submittedName>
        <fullName evidence="1">MCE family protein</fullName>
    </submittedName>
</protein>
<proteinExistence type="predicted"/>
<dbReference type="Proteomes" id="UP000447545">
    <property type="component" value="Unassembled WGS sequence"/>
</dbReference>
<dbReference type="AlphaFoldDB" id="A0A7K1GGE4"/>
<feature type="non-terminal residue" evidence="1">
    <location>
        <position position="85"/>
    </location>
</feature>
<gene>
    <name evidence="1" type="ORF">F1003_15790</name>
</gene>
<accession>A0A7K1GGE4</accession>
<dbReference type="RefSeq" id="WP_202913916.1">
    <property type="nucleotide sequence ID" value="NZ_WJYA01000111.1"/>
</dbReference>
<organism evidence="1 2">
    <name type="scientific">Winogradskyella ouciana</name>
    <dbReference type="NCBI Taxonomy" id="2608631"/>
    <lineage>
        <taxon>Bacteria</taxon>
        <taxon>Pseudomonadati</taxon>
        <taxon>Bacteroidota</taxon>
        <taxon>Flavobacteriia</taxon>
        <taxon>Flavobacteriales</taxon>
        <taxon>Flavobacteriaceae</taxon>
        <taxon>Winogradskyella</taxon>
    </lineage>
</organism>
<evidence type="ECO:0000313" key="1">
    <source>
        <dbReference type="EMBL" id="MTE28387.1"/>
    </source>
</evidence>
<keyword evidence="2" id="KW-1185">Reference proteome</keyword>
<dbReference type="EMBL" id="WJYA01000111">
    <property type="protein sequence ID" value="MTE28387.1"/>
    <property type="molecule type" value="Genomic_DNA"/>
</dbReference>